<dbReference type="AlphaFoldDB" id="A0A090MP82"/>
<dbReference type="PANTHER" id="PTHR42850">
    <property type="entry name" value="METALLOPHOSPHOESTERASE"/>
    <property type="match status" value="1"/>
</dbReference>
<dbReference type="CDD" id="cd00144">
    <property type="entry name" value="MPP_PPP_family"/>
    <property type="match status" value="1"/>
</dbReference>
<feature type="domain" description="Calcineurin-like phosphoesterase" evidence="1">
    <location>
        <begin position="22"/>
        <end position="211"/>
    </location>
</feature>
<proteinExistence type="predicted"/>
<dbReference type="SUPFAM" id="SSF56300">
    <property type="entry name" value="Metallo-dependent phosphatases"/>
    <property type="match status" value="1"/>
</dbReference>
<dbReference type="GO" id="GO:0005737">
    <property type="term" value="C:cytoplasm"/>
    <property type="evidence" value="ECO:0007669"/>
    <property type="project" value="TreeGrafter"/>
</dbReference>
<comment type="caution">
    <text evidence="2">The sequence shown here is derived from an EMBL/GenBank/DDBJ whole genome shotgun (WGS) entry which is preliminary data.</text>
</comment>
<dbReference type="PANTHER" id="PTHR42850:SF4">
    <property type="entry name" value="ZINC-DEPENDENT ENDOPOLYPHOSPHATASE"/>
    <property type="match status" value="1"/>
</dbReference>
<sequence>MIRQHELVEPRFSNPALPPDTRIYAVGDIHGRADLLNDVIGRIEEDIARRPIAHVFEVYVGDYIDRGPQSKDVIEALAWRVVQRRAICLRGNHESLLETFLADPAGLHAWLHVGGWQTLESYGLSQTDMSASEFQIRRRLLGLFPKAHRLFLDCLHSSFSCGDFLFVHAGLRPGVPLAQQSLHDLLWIRDEFLSFKQSHGPLVVHGHTPVRHPELLPNRINIDTGAWMSGILTCIAIEGSKIVVL</sequence>
<name>A0A090MP82_AFIFE</name>
<dbReference type="InterPro" id="IPR050126">
    <property type="entry name" value="Ap4A_hydrolase"/>
</dbReference>
<dbReference type="GO" id="GO:0008803">
    <property type="term" value="F:bis(5'-nucleosyl)-tetraphosphatase (symmetrical) activity"/>
    <property type="evidence" value="ECO:0007669"/>
    <property type="project" value="TreeGrafter"/>
</dbReference>
<dbReference type="GO" id="GO:0016791">
    <property type="term" value="F:phosphatase activity"/>
    <property type="evidence" value="ECO:0007669"/>
    <property type="project" value="TreeGrafter"/>
</dbReference>
<dbReference type="Proteomes" id="UP000035762">
    <property type="component" value="Unassembled WGS sequence"/>
</dbReference>
<dbReference type="RefSeq" id="WP_082156982.1">
    <property type="nucleotide sequence ID" value="NZ_CCAZ020000001.1"/>
</dbReference>
<evidence type="ECO:0000259" key="1">
    <source>
        <dbReference type="Pfam" id="PF00149"/>
    </source>
</evidence>
<dbReference type="InterPro" id="IPR004843">
    <property type="entry name" value="Calcineurin-like_PHP"/>
</dbReference>
<evidence type="ECO:0000313" key="2">
    <source>
        <dbReference type="EMBL" id="CEG08077.1"/>
    </source>
</evidence>
<dbReference type="Gene3D" id="3.60.21.10">
    <property type="match status" value="1"/>
</dbReference>
<protein>
    <submittedName>
        <fullName evidence="2">Serine/threonine-protein phosphatase 1</fullName>
    </submittedName>
</protein>
<dbReference type="Pfam" id="PF00149">
    <property type="entry name" value="Metallophos"/>
    <property type="match status" value="1"/>
</dbReference>
<dbReference type="EMBL" id="CCAZ020000001">
    <property type="protein sequence ID" value="CEG08077.1"/>
    <property type="molecule type" value="Genomic_DNA"/>
</dbReference>
<dbReference type="OrthoDB" id="9807890at2"/>
<dbReference type="STRING" id="1035.BN961_01486"/>
<dbReference type="GO" id="GO:0110154">
    <property type="term" value="P:RNA decapping"/>
    <property type="evidence" value="ECO:0007669"/>
    <property type="project" value="TreeGrafter"/>
</dbReference>
<gene>
    <name evidence="2" type="primary">pphA</name>
    <name evidence="2" type="ORF">BN961_01486</name>
</gene>
<accession>A0A090MP82</accession>
<organism evidence="2 3">
    <name type="scientific">Afipia felis</name>
    <name type="common">Cat scratch disease bacillus</name>
    <dbReference type="NCBI Taxonomy" id="1035"/>
    <lineage>
        <taxon>Bacteria</taxon>
        <taxon>Pseudomonadati</taxon>
        <taxon>Pseudomonadota</taxon>
        <taxon>Alphaproteobacteria</taxon>
        <taxon>Hyphomicrobiales</taxon>
        <taxon>Nitrobacteraceae</taxon>
        <taxon>Afipia</taxon>
    </lineage>
</organism>
<evidence type="ECO:0000313" key="3">
    <source>
        <dbReference type="Proteomes" id="UP000035762"/>
    </source>
</evidence>
<reference evidence="2 3" key="1">
    <citation type="journal article" date="2014" name="Genome Announc.">
        <title>Genome Sequence of Afipia felis Strain 76713, Isolated in Hospital Water Using an Amoeba Co-Culture Procedure.</title>
        <authorList>
            <person name="Benamar S."/>
            <person name="La Scola B."/>
            <person name="Croce O."/>
        </authorList>
    </citation>
    <scope>NUCLEOTIDE SEQUENCE [LARGE SCALE GENOMIC DNA]</scope>
    <source>
        <strain evidence="2 3">76713</strain>
    </source>
</reference>
<keyword evidence="3" id="KW-1185">Reference proteome</keyword>
<dbReference type="InterPro" id="IPR029052">
    <property type="entry name" value="Metallo-depent_PP-like"/>
</dbReference>